<dbReference type="AlphaFoldDB" id="K2MV24"/>
<evidence type="ECO:0000256" key="1">
    <source>
        <dbReference type="SAM" id="MobiDB-lite"/>
    </source>
</evidence>
<reference evidence="2 3" key="1">
    <citation type="journal article" date="2012" name="BMC Genomics">
        <title>Comparative genomic analysis of human infective Trypanosoma cruzi lineages with the bat-restricted subspecies T. cruzi marinkellei.</title>
        <authorList>
            <person name="Franzen O."/>
            <person name="Talavera-Lopez C."/>
            <person name="Ochaya S."/>
            <person name="Butler C.E."/>
            <person name="Messenger L.A."/>
            <person name="Lewis M.D."/>
            <person name="Llewellyn M.S."/>
            <person name="Marinkelle C.J."/>
            <person name="Tyler K.M."/>
            <person name="Miles M.A."/>
            <person name="Andersson B."/>
        </authorList>
    </citation>
    <scope>NUCLEOTIDE SEQUENCE [LARGE SCALE GENOMIC DNA]</scope>
    <source>
        <strain evidence="2 3">B7</strain>
    </source>
</reference>
<protein>
    <submittedName>
        <fullName evidence="2">Uncharacterized protein</fullName>
    </submittedName>
</protein>
<name>K2MV24_TRYCR</name>
<keyword evidence="3" id="KW-1185">Reference proteome</keyword>
<organism evidence="2 3">
    <name type="scientific">Trypanosoma cruzi marinkellei</name>
    <dbReference type="NCBI Taxonomy" id="85056"/>
    <lineage>
        <taxon>Eukaryota</taxon>
        <taxon>Discoba</taxon>
        <taxon>Euglenozoa</taxon>
        <taxon>Kinetoplastea</taxon>
        <taxon>Metakinetoplastina</taxon>
        <taxon>Trypanosomatida</taxon>
        <taxon>Trypanosomatidae</taxon>
        <taxon>Trypanosoma</taxon>
        <taxon>Schizotrypanum</taxon>
    </lineage>
</organism>
<feature type="compositionally biased region" description="Basic residues" evidence="1">
    <location>
        <begin position="1"/>
        <end position="12"/>
    </location>
</feature>
<feature type="region of interest" description="Disordered" evidence="1">
    <location>
        <begin position="1"/>
        <end position="70"/>
    </location>
</feature>
<feature type="compositionally biased region" description="Polar residues" evidence="1">
    <location>
        <begin position="60"/>
        <end position="70"/>
    </location>
</feature>
<proteinExistence type="predicted"/>
<gene>
    <name evidence="2" type="ORF">MOQ_010076</name>
</gene>
<accession>K2MV24</accession>
<dbReference type="Proteomes" id="UP000007350">
    <property type="component" value="Unassembled WGS sequence"/>
</dbReference>
<evidence type="ECO:0000313" key="3">
    <source>
        <dbReference type="Proteomes" id="UP000007350"/>
    </source>
</evidence>
<sequence length="178" mass="19825">MRSHAKCARRTQKNPLAARTADKKRRRGRSPPLEADDGRTHSATDRQPAQASHRTAYAPSDSSNCATQSPRRAMELVHQRRPTVLRRGPKHLALGRPHKEGGRFVLRTVGAVGVRAENVLCRQFSMFFFRTRKRLMNEEGGGAPVHVANGSDPLDMAFLGLQNIVARSETKQARPLTK</sequence>
<dbReference type="EMBL" id="AHKC01021384">
    <property type="protein sequence ID" value="EKF26241.1"/>
    <property type="molecule type" value="Genomic_DNA"/>
</dbReference>
<comment type="caution">
    <text evidence="2">The sequence shown here is derived from an EMBL/GenBank/DDBJ whole genome shotgun (WGS) entry which is preliminary data.</text>
</comment>
<evidence type="ECO:0000313" key="2">
    <source>
        <dbReference type="EMBL" id="EKF26241.1"/>
    </source>
</evidence>
<feature type="non-terminal residue" evidence="2">
    <location>
        <position position="178"/>
    </location>
</feature>